<protein>
    <recommendedName>
        <fullName evidence="4">Leucine Rich repeats (2 copies)</fullName>
    </recommendedName>
</protein>
<dbReference type="InterPro" id="IPR032675">
    <property type="entry name" value="LRR_dom_sf"/>
</dbReference>
<dbReference type="AlphaFoldDB" id="A0A6P2CY64"/>
<dbReference type="SUPFAM" id="SSF52047">
    <property type="entry name" value="RNI-like"/>
    <property type="match status" value="1"/>
</dbReference>
<dbReference type="KEGG" id="gms:SOIL9_43880"/>
<keyword evidence="1" id="KW-0732">Signal</keyword>
<evidence type="ECO:0000313" key="3">
    <source>
        <dbReference type="Proteomes" id="UP000464178"/>
    </source>
</evidence>
<feature type="signal peptide" evidence="1">
    <location>
        <begin position="1"/>
        <end position="23"/>
    </location>
</feature>
<accession>A0A6P2CY64</accession>
<keyword evidence="3" id="KW-1185">Reference proteome</keyword>
<dbReference type="Proteomes" id="UP000464178">
    <property type="component" value="Chromosome"/>
</dbReference>
<dbReference type="EMBL" id="LR593886">
    <property type="protein sequence ID" value="VTR93326.1"/>
    <property type="molecule type" value="Genomic_DNA"/>
</dbReference>
<gene>
    <name evidence="2" type="ORF">SOIL9_43880</name>
</gene>
<evidence type="ECO:0000313" key="2">
    <source>
        <dbReference type="EMBL" id="VTR93326.1"/>
    </source>
</evidence>
<sequence>MSRSVLCGIVSLAVLVAPGPARADEPESPAVKLVKGWGGMVIPVADRDGKEALVVNLFQVKAEDIDLKKLAQFADVKGLELSGVKLNDEMMKDLIGIKRLTRLCMMHTEVTGARLKELTALENLDTLYLVHCPVTDDGLTLLR</sequence>
<organism evidence="2 3">
    <name type="scientific">Gemmata massiliana</name>
    <dbReference type="NCBI Taxonomy" id="1210884"/>
    <lineage>
        <taxon>Bacteria</taxon>
        <taxon>Pseudomonadati</taxon>
        <taxon>Planctomycetota</taxon>
        <taxon>Planctomycetia</taxon>
        <taxon>Gemmatales</taxon>
        <taxon>Gemmataceae</taxon>
        <taxon>Gemmata</taxon>
    </lineage>
</organism>
<dbReference type="RefSeq" id="WP_162668069.1">
    <property type="nucleotide sequence ID" value="NZ_LR593886.1"/>
</dbReference>
<reference evidence="2 3" key="1">
    <citation type="submission" date="2019-05" db="EMBL/GenBank/DDBJ databases">
        <authorList>
            <consortium name="Science for Life Laboratories"/>
        </authorList>
    </citation>
    <scope>NUCLEOTIDE SEQUENCE [LARGE SCALE GENOMIC DNA]</scope>
    <source>
        <strain evidence="2">Soil9</strain>
    </source>
</reference>
<dbReference type="Gene3D" id="3.80.10.10">
    <property type="entry name" value="Ribonuclease Inhibitor"/>
    <property type="match status" value="1"/>
</dbReference>
<evidence type="ECO:0000256" key="1">
    <source>
        <dbReference type="SAM" id="SignalP"/>
    </source>
</evidence>
<name>A0A6P2CY64_9BACT</name>
<proteinExistence type="predicted"/>
<evidence type="ECO:0008006" key="4">
    <source>
        <dbReference type="Google" id="ProtNLM"/>
    </source>
</evidence>
<feature type="chain" id="PRO_5027042434" description="Leucine Rich repeats (2 copies)" evidence="1">
    <location>
        <begin position="24"/>
        <end position="143"/>
    </location>
</feature>